<name>A0A6I4HZ45_9SPHI</name>
<reference evidence="1 2" key="1">
    <citation type="submission" date="2020-12" db="EMBL/GenBank/DDBJ databases">
        <title>HMF7856_wgs.fasta genome submission.</title>
        <authorList>
            <person name="Kang H."/>
            <person name="Kim H."/>
            <person name="Joh K."/>
        </authorList>
    </citation>
    <scope>NUCLEOTIDE SEQUENCE [LARGE SCALE GENOMIC DNA]</scope>
    <source>
        <strain evidence="1 2">HMF7856</strain>
    </source>
</reference>
<protein>
    <submittedName>
        <fullName evidence="1">Uncharacterized protein</fullName>
    </submittedName>
</protein>
<dbReference type="EMBL" id="CP066775">
    <property type="protein sequence ID" value="QQL49783.1"/>
    <property type="molecule type" value="Genomic_DNA"/>
</dbReference>
<evidence type="ECO:0000313" key="1">
    <source>
        <dbReference type="EMBL" id="QQL49783.1"/>
    </source>
</evidence>
<keyword evidence="2" id="KW-1185">Reference proteome</keyword>
<dbReference type="Gene3D" id="1.20.5.1700">
    <property type="match status" value="1"/>
</dbReference>
<organism evidence="1 2">
    <name type="scientific">Mucilaginibacter ginkgonis</name>
    <dbReference type="NCBI Taxonomy" id="2682091"/>
    <lineage>
        <taxon>Bacteria</taxon>
        <taxon>Pseudomonadati</taxon>
        <taxon>Bacteroidota</taxon>
        <taxon>Sphingobacteriia</taxon>
        <taxon>Sphingobacteriales</taxon>
        <taxon>Sphingobacteriaceae</taxon>
        <taxon>Mucilaginibacter</taxon>
    </lineage>
</organism>
<dbReference type="KEGG" id="mgik:GO620_016690"/>
<dbReference type="AlphaFoldDB" id="A0A6I4HZ45"/>
<dbReference type="Proteomes" id="UP000429232">
    <property type="component" value="Chromosome"/>
</dbReference>
<dbReference type="RefSeq" id="WP_157525061.1">
    <property type="nucleotide sequence ID" value="NZ_CP066775.1"/>
</dbReference>
<accession>A0A6I4HZ45</accession>
<sequence>MENNTNQDSNSRKNSNIIYFLIVVVIALLGTDVYLYTQKRGSDEKIVYQNDEKTRLQAELDSLEAQIQQVNTSKTKMSAAMASRTDSLQSKINMLRVELKKGKLTAAELSKAQEDIKQLRYFVTKYTADLEELKKQNATLTTERDTLKTNLATVNTKATNLEAQNKDLATKVQVGSALKTSSLLLVPYKVKDNGKESVNDKAKNAKKFKINFSVANNSIAAVGMHDIYVRVIDPAGNLVAAPDAATFNADGQDLQYTYKTSIDFKNDDTPYVVDWVNPQPFVKGEYTVVLYSDGFTMGKTTFTLR</sequence>
<gene>
    <name evidence="1" type="ORF">GO620_016690</name>
</gene>
<evidence type="ECO:0000313" key="2">
    <source>
        <dbReference type="Proteomes" id="UP000429232"/>
    </source>
</evidence>
<proteinExistence type="predicted"/>